<evidence type="ECO:0000259" key="1">
    <source>
        <dbReference type="Pfam" id="PF12674"/>
    </source>
</evidence>
<dbReference type="Proteomes" id="UP000707206">
    <property type="component" value="Unassembled WGS sequence"/>
</dbReference>
<feature type="domain" description="Putative zinc ribbon" evidence="1">
    <location>
        <begin position="10"/>
        <end position="89"/>
    </location>
</feature>
<gene>
    <name evidence="2" type="ORF">FK220_010050</name>
</gene>
<name>A0A967ASR0_9FLAO</name>
<dbReference type="AlphaFoldDB" id="A0A967ASR0"/>
<protein>
    <submittedName>
        <fullName evidence="2">Transcriptional regulator</fullName>
    </submittedName>
</protein>
<reference evidence="2" key="2">
    <citation type="submission" date="2020-03" db="EMBL/GenBank/DDBJ databases">
        <title>Flavobacteriaceae bacterium strain TP-CH-4, a member of the family Flavobacteriaceae isolated from a deep-sea seamount.</title>
        <authorList>
            <person name="Zhang D.-C."/>
        </authorList>
    </citation>
    <scope>NUCLEOTIDE SEQUENCE</scope>
    <source>
        <strain evidence="2">TP-CH-4</strain>
    </source>
</reference>
<dbReference type="Pfam" id="PF12674">
    <property type="entry name" value="Zn_ribbon_2"/>
    <property type="match status" value="1"/>
</dbReference>
<sequence>MKPLDPESNICESCGMPMHHLSDFGTNKDGTVNTEFCRHCYHEGEFTDHGITLEQKIEKNIDLAEKLGIPREEATILARTTLPKLKRWKGLKPVE</sequence>
<dbReference type="EMBL" id="VIKU02000002">
    <property type="protein sequence ID" value="NHF59684.1"/>
    <property type="molecule type" value="Genomic_DNA"/>
</dbReference>
<accession>A0A967ASR0</accession>
<evidence type="ECO:0000313" key="2">
    <source>
        <dbReference type="EMBL" id="NHF59684.1"/>
    </source>
</evidence>
<keyword evidence="3" id="KW-1185">Reference proteome</keyword>
<comment type="caution">
    <text evidence="2">The sequence shown here is derived from an EMBL/GenBank/DDBJ whole genome shotgun (WGS) entry which is preliminary data.</text>
</comment>
<dbReference type="InterPro" id="IPR025868">
    <property type="entry name" value="Zn_ribbon_dom_put"/>
</dbReference>
<organism evidence="2 3">
    <name type="scientific">Pelagihabitans pacificus</name>
    <dbReference type="NCBI Taxonomy" id="2696054"/>
    <lineage>
        <taxon>Bacteria</taxon>
        <taxon>Pseudomonadati</taxon>
        <taxon>Bacteroidota</taxon>
        <taxon>Flavobacteriia</taxon>
        <taxon>Flavobacteriales</taxon>
        <taxon>Flavobacteriaceae</taxon>
        <taxon>Pelagihabitans</taxon>
    </lineage>
</organism>
<dbReference type="RefSeq" id="WP_152574174.1">
    <property type="nucleotide sequence ID" value="NZ_VIKU02000002.1"/>
</dbReference>
<reference evidence="2" key="1">
    <citation type="submission" date="2019-07" db="EMBL/GenBank/DDBJ databases">
        <authorList>
            <person name="De-Chao Zhang Q."/>
        </authorList>
    </citation>
    <scope>NUCLEOTIDE SEQUENCE</scope>
    <source>
        <strain evidence="2">TP-CH-4</strain>
    </source>
</reference>
<proteinExistence type="predicted"/>
<evidence type="ECO:0000313" key="3">
    <source>
        <dbReference type="Proteomes" id="UP000707206"/>
    </source>
</evidence>